<dbReference type="SUPFAM" id="SSF81853">
    <property type="entry name" value="Family 10 polysaccharide lyase"/>
    <property type="match status" value="1"/>
</dbReference>
<gene>
    <name evidence="2" type="ORF">EI684_05905</name>
</gene>
<protein>
    <recommendedName>
        <fullName evidence="1">Squalene cyclase C-terminal domain-containing protein</fullName>
    </recommendedName>
</protein>
<dbReference type="PANTHER" id="PTHR31739:SF25">
    <property type="entry name" value="(E,E)-GERANYLLINALOOL SYNTHASE"/>
    <property type="match status" value="1"/>
</dbReference>
<accession>A0A426U4U5</accession>
<dbReference type="Proteomes" id="UP000280307">
    <property type="component" value="Unassembled WGS sequence"/>
</dbReference>
<dbReference type="SUPFAM" id="SSF48239">
    <property type="entry name" value="Terpenoid cyclases/Protein prenyltransferases"/>
    <property type="match status" value="1"/>
</dbReference>
<evidence type="ECO:0000313" key="2">
    <source>
        <dbReference type="EMBL" id="RRR74934.1"/>
    </source>
</evidence>
<comment type="caution">
    <text evidence="2">The sequence shown here is derived from an EMBL/GenBank/DDBJ whole genome shotgun (WGS) entry which is preliminary data.</text>
</comment>
<dbReference type="InterPro" id="IPR032696">
    <property type="entry name" value="SQ_cyclase_C"/>
</dbReference>
<dbReference type="InterPro" id="IPR050148">
    <property type="entry name" value="Terpene_synthase-like"/>
</dbReference>
<sequence length="509" mass="56727">MHYEIDILLTDLRHTIADLGKDGGLITPAVYDTAQVLRWAPPVEGIWPALDWLHAEQHADGGWGDPATPRTRDLPTLAAVLAIHTHCSRRHSQEAVRRGVAFLARQACYWEGDLANDLTIGIEMLLPRLLEQAVEQGLAIDAAPYQHLFALGKRRLELIQKLRPGRGTTALHSWEAWGSHASAELIDNDGSVGSNLAATACWLHCAGEHGASAESRTAAQDYIRRASLATGLGIPGVVPSCWPFNRFEQVFSLHTLYLGNLLTLPQLATSLAPQLDALEHAFTPHGIGYNDCFTPDGDDTAASIAVLHRMGRRVDYTALQHFAASDHFCAWPYELQPSVSVTAHAIDTLRLIGKDPTPYVGFLLKHQLADGRWPGDKWNRSWLYTTWRVIAALARDYPEKLRQTAYTILAYQHRDGGWGIGGSSSEETAYALLALRSLSRNAIRYDGMQESIERADRWMIQNYRPLTHETMACWLSKEVYRPRRIAHVVELTALLSKHPELTEGREDPD</sequence>
<feature type="domain" description="Squalene cyclase C-terminal" evidence="1">
    <location>
        <begin position="337"/>
        <end position="431"/>
    </location>
</feature>
<dbReference type="GO" id="GO:0016102">
    <property type="term" value="P:diterpenoid biosynthetic process"/>
    <property type="evidence" value="ECO:0007669"/>
    <property type="project" value="TreeGrafter"/>
</dbReference>
<dbReference type="Pfam" id="PF13243">
    <property type="entry name" value="SQHop_cyclase_C"/>
    <property type="match status" value="1"/>
</dbReference>
<name>A0A426U4U5_9CHLR</name>
<dbReference type="Gene3D" id="1.50.10.160">
    <property type="match status" value="1"/>
</dbReference>
<dbReference type="InterPro" id="IPR008930">
    <property type="entry name" value="Terpenoid_cyclase/PrenylTrfase"/>
</dbReference>
<dbReference type="AlphaFoldDB" id="A0A426U4U5"/>
<dbReference type="Gene3D" id="1.50.10.20">
    <property type="match status" value="1"/>
</dbReference>
<dbReference type="GO" id="GO:0010333">
    <property type="term" value="F:terpene synthase activity"/>
    <property type="evidence" value="ECO:0007669"/>
    <property type="project" value="InterPro"/>
</dbReference>
<reference evidence="2 3" key="1">
    <citation type="submission" date="2018-12" db="EMBL/GenBank/DDBJ databases">
        <title>Genome Sequence of Candidatus Viridilinea halotolerans isolated from saline sulfide-rich spring.</title>
        <authorList>
            <person name="Grouzdev D.S."/>
            <person name="Burganskaya E.I."/>
            <person name="Krutkina M.S."/>
            <person name="Sukhacheva M.V."/>
            <person name="Gorlenko V.M."/>
        </authorList>
    </citation>
    <scope>NUCLEOTIDE SEQUENCE [LARGE SCALE GENOMIC DNA]</scope>
    <source>
        <strain evidence="2">Chok-6</strain>
    </source>
</reference>
<evidence type="ECO:0000313" key="3">
    <source>
        <dbReference type="Proteomes" id="UP000280307"/>
    </source>
</evidence>
<organism evidence="2 3">
    <name type="scientific">Candidatus Viridilinea halotolerans</name>
    <dbReference type="NCBI Taxonomy" id="2491704"/>
    <lineage>
        <taxon>Bacteria</taxon>
        <taxon>Bacillati</taxon>
        <taxon>Chloroflexota</taxon>
        <taxon>Chloroflexia</taxon>
        <taxon>Chloroflexales</taxon>
        <taxon>Chloroflexineae</taxon>
        <taxon>Oscillochloridaceae</taxon>
        <taxon>Candidatus Viridilinea</taxon>
    </lineage>
</organism>
<evidence type="ECO:0000259" key="1">
    <source>
        <dbReference type="Pfam" id="PF13243"/>
    </source>
</evidence>
<dbReference type="PANTHER" id="PTHR31739">
    <property type="entry name" value="ENT-COPALYL DIPHOSPHATE SYNTHASE, CHLOROPLASTIC"/>
    <property type="match status" value="1"/>
</dbReference>
<proteinExistence type="predicted"/>
<dbReference type="GO" id="GO:0000287">
    <property type="term" value="F:magnesium ion binding"/>
    <property type="evidence" value="ECO:0007669"/>
    <property type="project" value="TreeGrafter"/>
</dbReference>
<dbReference type="EMBL" id="RSAS01000227">
    <property type="protein sequence ID" value="RRR74934.1"/>
    <property type="molecule type" value="Genomic_DNA"/>
</dbReference>